<reference evidence="2 3" key="1">
    <citation type="submission" date="2022-11" db="EMBL/GenBank/DDBJ databases">
        <title>Whole genome sequence of Eschrichtius robustus ER-17-0199.</title>
        <authorList>
            <person name="Bruniche-Olsen A."/>
            <person name="Black A.N."/>
            <person name="Fields C.J."/>
            <person name="Walden K."/>
            <person name="Dewoody J.A."/>
        </authorList>
    </citation>
    <scope>NUCLEOTIDE SEQUENCE [LARGE SCALE GENOMIC DNA]</scope>
    <source>
        <strain evidence="2">ER-17-0199</strain>
        <tissue evidence="2">Blubber</tissue>
    </source>
</reference>
<gene>
    <name evidence="2" type="ORF">J1605_022338</name>
</gene>
<proteinExistence type="predicted"/>
<dbReference type="Proteomes" id="UP001159641">
    <property type="component" value="Unassembled WGS sequence"/>
</dbReference>
<keyword evidence="3" id="KW-1185">Reference proteome</keyword>
<name>A0AB34HCM5_ESCRO</name>
<evidence type="ECO:0000313" key="2">
    <source>
        <dbReference type="EMBL" id="KAJ8788932.1"/>
    </source>
</evidence>
<evidence type="ECO:0000313" key="3">
    <source>
        <dbReference type="Proteomes" id="UP001159641"/>
    </source>
</evidence>
<dbReference type="GO" id="GO:0031012">
    <property type="term" value="C:extracellular matrix"/>
    <property type="evidence" value="ECO:0007669"/>
    <property type="project" value="TreeGrafter"/>
</dbReference>
<organism evidence="2 3">
    <name type="scientific">Eschrichtius robustus</name>
    <name type="common">California gray whale</name>
    <name type="synonym">Eschrichtius gibbosus</name>
    <dbReference type="NCBI Taxonomy" id="9764"/>
    <lineage>
        <taxon>Eukaryota</taxon>
        <taxon>Metazoa</taxon>
        <taxon>Chordata</taxon>
        <taxon>Craniata</taxon>
        <taxon>Vertebrata</taxon>
        <taxon>Euteleostomi</taxon>
        <taxon>Mammalia</taxon>
        <taxon>Eutheria</taxon>
        <taxon>Laurasiatheria</taxon>
        <taxon>Artiodactyla</taxon>
        <taxon>Whippomorpha</taxon>
        <taxon>Cetacea</taxon>
        <taxon>Mysticeti</taxon>
        <taxon>Eschrichtiidae</taxon>
        <taxon>Eschrichtius</taxon>
    </lineage>
</organism>
<comment type="caution">
    <text evidence="2">The sequence shown here is derived from an EMBL/GenBank/DDBJ whole genome shotgun (WGS) entry which is preliminary data.</text>
</comment>
<dbReference type="GO" id="GO:0030198">
    <property type="term" value="P:extracellular matrix organization"/>
    <property type="evidence" value="ECO:0007669"/>
    <property type="project" value="TreeGrafter"/>
</dbReference>
<evidence type="ECO:0000256" key="1">
    <source>
        <dbReference type="SAM" id="SignalP"/>
    </source>
</evidence>
<protein>
    <submittedName>
        <fullName evidence="2">Uncharacterized protein</fullName>
    </submittedName>
</protein>
<dbReference type="GO" id="GO:0006508">
    <property type="term" value="P:proteolysis"/>
    <property type="evidence" value="ECO:0007669"/>
    <property type="project" value="TreeGrafter"/>
</dbReference>
<dbReference type="PANTHER" id="PTHR13723:SF165">
    <property type="entry name" value="A DISINTEGRIN AND METALLOPROTEINASE WITH THROMBOSPONDIN MOTIFS 20"/>
    <property type="match status" value="1"/>
</dbReference>
<dbReference type="PANTHER" id="PTHR13723">
    <property type="entry name" value="ADAMTS A DISINTEGRIN AND METALLOPROTEASE WITH THROMBOSPONDIN MOTIFS PROTEASE"/>
    <property type="match status" value="1"/>
</dbReference>
<feature type="chain" id="PRO_5044212245" evidence="1">
    <location>
        <begin position="23"/>
        <end position="109"/>
    </location>
</feature>
<feature type="signal peptide" evidence="1">
    <location>
        <begin position="1"/>
        <end position="22"/>
    </location>
</feature>
<dbReference type="AlphaFoldDB" id="A0AB34HCM5"/>
<dbReference type="InterPro" id="IPR050439">
    <property type="entry name" value="ADAMTS_ADAMTS-like"/>
</dbReference>
<dbReference type="GO" id="GO:0004222">
    <property type="term" value="F:metalloendopeptidase activity"/>
    <property type="evidence" value="ECO:0007669"/>
    <property type="project" value="TreeGrafter"/>
</dbReference>
<keyword evidence="1" id="KW-0732">Signal</keyword>
<dbReference type="Gene3D" id="2.60.120.830">
    <property type="match status" value="1"/>
</dbReference>
<accession>A0AB34HCM5</accession>
<sequence length="109" mass="11977">MLFSLLLACLFLLCRNNAGVSGARVQKEFTRAVALNTCHWQMEQTVVLGCPFYDVHCNYCILKQAGCDHVLNSKARRDRCGVCGGDNSSCRTMAGAFNSAHYGELCSSF</sequence>
<dbReference type="EMBL" id="JAIQCJ010001561">
    <property type="protein sequence ID" value="KAJ8788932.1"/>
    <property type="molecule type" value="Genomic_DNA"/>
</dbReference>